<evidence type="ECO:0000313" key="6">
    <source>
        <dbReference type="Proteomes" id="UP000007391"/>
    </source>
</evidence>
<sequence length="229" mass="24660">MSTKKSVISKDAIVREGALILGSSIIGSRAFIDTGTVVGYPIRSRIKMLQEGKKGEIESEGATIGDNSVIRSNSIIYERVKIGKNVETGHRILIREDTEIGDNSIIGTDTVIDGRVKIGEFARIETGVYIPPYTIIGKNVFLGPRVVFTNDKYPVSKRLLGAIVEDNVAIGANATIIAGVRIGKGAVIASGAVVTKDVEPNTVVAGVPARKLMSKDEYNRKREKYESEA</sequence>
<dbReference type="PANTHER" id="PTHR43300">
    <property type="entry name" value="ACETYLTRANSFERASE"/>
    <property type="match status" value="1"/>
</dbReference>
<evidence type="ECO:0000256" key="2">
    <source>
        <dbReference type="ARBA" id="ARBA00022679"/>
    </source>
</evidence>
<organism evidence="5 6">
    <name type="scientific">Fervidicoccus fontis (strain DSM 19380 / JCM 18336 / VKM B-2539 / Kam940)</name>
    <dbReference type="NCBI Taxonomy" id="1163730"/>
    <lineage>
        <taxon>Archaea</taxon>
        <taxon>Thermoproteota</taxon>
        <taxon>Thermoprotei</taxon>
        <taxon>Fervidicoccales</taxon>
        <taxon>Fervidicoccaceae</taxon>
        <taxon>Fervidicoccus</taxon>
    </lineage>
</organism>
<dbReference type="SUPFAM" id="SSF51161">
    <property type="entry name" value="Trimeric LpxA-like enzymes"/>
    <property type="match status" value="1"/>
</dbReference>
<dbReference type="InterPro" id="IPR018357">
    <property type="entry name" value="Hexapep_transf_CS"/>
</dbReference>
<dbReference type="STRING" id="1163730.FFONT_0526"/>
<dbReference type="InterPro" id="IPR011004">
    <property type="entry name" value="Trimer_LpxA-like_sf"/>
</dbReference>
<protein>
    <submittedName>
        <fullName evidence="5">Putative Acetyltransferase</fullName>
    </submittedName>
</protein>
<reference evidence="6" key="1">
    <citation type="submission" date="2012-03" db="EMBL/GenBank/DDBJ databases">
        <title>Fervidicoccus fontis complete genome analysis confirms its distinct phylogenetic position and predicts its environmental function.</title>
        <authorList>
            <person name="Lebedinsky A.V."/>
            <person name="Mardanov A.V."/>
            <person name="Gumerov V.M."/>
            <person name="Beletsky A.V."/>
            <person name="Kublanov I.V."/>
            <person name="Perevalova A.A."/>
            <person name="Bonch-Osmolovskaya E.A."/>
            <person name="Ravin N.V."/>
            <person name="Skryabin K.G."/>
        </authorList>
    </citation>
    <scope>NUCLEOTIDE SEQUENCE [LARGE SCALE GENOMIC DNA]</scope>
    <source>
        <strain evidence="6">DSM 19380 / VKM B-2539 / Kam940</strain>
    </source>
</reference>
<dbReference type="Proteomes" id="UP000007391">
    <property type="component" value="Chromosome"/>
</dbReference>
<dbReference type="InParanoid" id="I0A0K9"/>
<keyword evidence="4" id="KW-0457">Lysine biosynthesis</keyword>
<keyword evidence="3" id="KW-0220">Diaminopimelate biosynthesis</keyword>
<dbReference type="AlphaFoldDB" id="I0A0K9"/>
<dbReference type="GeneID" id="12449600"/>
<dbReference type="GO" id="GO:0016740">
    <property type="term" value="F:transferase activity"/>
    <property type="evidence" value="ECO:0007669"/>
    <property type="project" value="UniProtKB-KW"/>
</dbReference>
<dbReference type="Gene3D" id="2.160.10.10">
    <property type="entry name" value="Hexapeptide repeat proteins"/>
    <property type="match status" value="1"/>
</dbReference>
<dbReference type="PROSITE" id="PS00101">
    <property type="entry name" value="HEXAPEP_TRANSFERASES"/>
    <property type="match status" value="1"/>
</dbReference>
<keyword evidence="6" id="KW-1185">Reference proteome</keyword>
<dbReference type="KEGG" id="ffo:FFONT_0526"/>
<dbReference type="eggNOG" id="arCOG01848">
    <property type="taxonomic scope" value="Archaea"/>
</dbReference>
<accession>I0A0K9</accession>
<reference evidence="5 6" key="2">
    <citation type="journal article" date="2014" name="Extremophiles">
        <title>Analysis of the complete genome of Fervidococcus fontis confirms the distinct phylogenetic position of the order Fervidicoccales and suggests its environmental function.</title>
        <authorList>
            <person name="Lebedinsky A.V."/>
            <person name="Mardanov A.V."/>
            <person name="Kublanov I.V."/>
            <person name="Gumerov V.M."/>
            <person name="Beletsky A.V."/>
            <person name="Perevalova A.A."/>
            <person name="Bidzhieva S.Kh."/>
            <person name="Bonch-Osmolovskaya E.A."/>
            <person name="Skryabin K.G."/>
            <person name="Ravin N.V."/>
        </authorList>
    </citation>
    <scope>NUCLEOTIDE SEQUENCE [LARGE SCALE GENOMIC DNA]</scope>
    <source>
        <strain evidence="6">DSM 19380 / VKM B-2539 / Kam940</strain>
    </source>
</reference>
<dbReference type="RefSeq" id="WP_014557665.1">
    <property type="nucleotide sequence ID" value="NC_017461.1"/>
</dbReference>
<keyword evidence="1" id="KW-0028">Amino-acid biosynthesis</keyword>
<evidence type="ECO:0000256" key="1">
    <source>
        <dbReference type="ARBA" id="ARBA00022605"/>
    </source>
</evidence>
<name>I0A0K9_FERFK</name>
<gene>
    <name evidence="5" type="ordered locus">FFONT_0526</name>
</gene>
<keyword evidence="2 5" id="KW-0808">Transferase</keyword>
<dbReference type="EMBL" id="CP003423">
    <property type="protein sequence ID" value="AFH42516.1"/>
    <property type="molecule type" value="Genomic_DNA"/>
</dbReference>
<evidence type="ECO:0000313" key="5">
    <source>
        <dbReference type="EMBL" id="AFH42516.1"/>
    </source>
</evidence>
<dbReference type="CDD" id="cd03358">
    <property type="entry name" value="LbH_WxcM_N_like"/>
    <property type="match status" value="1"/>
</dbReference>
<dbReference type="PANTHER" id="PTHR43300:SF10">
    <property type="entry name" value="2,3,4,5-TETRAHYDROPYRIDINE-2,6-DICARBOXYLATE N-ACETYLTRANSFERASE"/>
    <property type="match status" value="1"/>
</dbReference>
<evidence type="ECO:0000256" key="3">
    <source>
        <dbReference type="ARBA" id="ARBA00022915"/>
    </source>
</evidence>
<dbReference type="InterPro" id="IPR001451">
    <property type="entry name" value="Hexapep"/>
</dbReference>
<proteinExistence type="predicted"/>
<dbReference type="Pfam" id="PF00132">
    <property type="entry name" value="Hexapep"/>
    <property type="match status" value="2"/>
</dbReference>
<dbReference type="OrthoDB" id="30669at2157"/>
<dbReference type="InterPro" id="IPR050179">
    <property type="entry name" value="Trans_hexapeptide_repeat"/>
</dbReference>
<evidence type="ECO:0000256" key="4">
    <source>
        <dbReference type="ARBA" id="ARBA00023154"/>
    </source>
</evidence>
<dbReference type="HOGENOM" id="CLU_051638_9_0_2"/>